<keyword evidence="1" id="KW-0472">Membrane</keyword>
<reference evidence="2 3" key="1">
    <citation type="submission" date="2016-11" db="EMBL/GenBank/DDBJ databases">
        <title>Paenibacillus species isolates.</title>
        <authorList>
            <person name="Beno S.M."/>
        </authorList>
    </citation>
    <scope>NUCLEOTIDE SEQUENCE [LARGE SCALE GENOMIC DNA]</scope>
    <source>
        <strain evidence="2 3">FSL H7-0433</strain>
    </source>
</reference>
<comment type="caution">
    <text evidence="2">The sequence shown here is derived from an EMBL/GenBank/DDBJ whole genome shotgun (WGS) entry which is preliminary data.</text>
</comment>
<dbReference type="EMBL" id="MPVP01000009">
    <property type="protein sequence ID" value="OMD39142.1"/>
    <property type="molecule type" value="Genomic_DNA"/>
</dbReference>
<feature type="transmembrane region" description="Helical" evidence="1">
    <location>
        <begin position="35"/>
        <end position="52"/>
    </location>
</feature>
<proteinExistence type="predicted"/>
<evidence type="ECO:0000313" key="2">
    <source>
        <dbReference type="EMBL" id="OMD39142.1"/>
    </source>
</evidence>
<gene>
    <name evidence="2" type="ORF">BSO21_03130</name>
</gene>
<keyword evidence="1" id="KW-1133">Transmembrane helix</keyword>
<keyword evidence="1" id="KW-0812">Transmembrane</keyword>
<organism evidence="2 3">
    <name type="scientific">Paenibacillus odorifer</name>
    <dbReference type="NCBI Taxonomy" id="189426"/>
    <lineage>
        <taxon>Bacteria</taxon>
        <taxon>Bacillati</taxon>
        <taxon>Bacillota</taxon>
        <taxon>Bacilli</taxon>
        <taxon>Bacillales</taxon>
        <taxon>Paenibacillaceae</taxon>
        <taxon>Paenibacillus</taxon>
    </lineage>
</organism>
<evidence type="ECO:0000313" key="3">
    <source>
        <dbReference type="Proteomes" id="UP000187158"/>
    </source>
</evidence>
<dbReference type="Proteomes" id="UP000187158">
    <property type="component" value="Unassembled WGS sequence"/>
</dbReference>
<name>A0ABX3GWE3_9BACL</name>
<protein>
    <recommendedName>
        <fullName evidence="4">Inner membrane component domain-containing protein</fullName>
    </recommendedName>
</protein>
<feature type="transmembrane region" description="Helical" evidence="1">
    <location>
        <begin position="7"/>
        <end position="29"/>
    </location>
</feature>
<evidence type="ECO:0000256" key="1">
    <source>
        <dbReference type="SAM" id="Phobius"/>
    </source>
</evidence>
<keyword evidence="3" id="KW-1185">Reference proteome</keyword>
<evidence type="ECO:0008006" key="4">
    <source>
        <dbReference type="Google" id="ProtNLM"/>
    </source>
</evidence>
<accession>A0ABX3GWE3</accession>
<sequence length="86" mass="9530">MKKITQTFGYLGSTMLAAALLSWICVFLIHGLPGVYVWMALKFIIPILGFVGPTPNPLADSAHDLVKSEAIFPRSYPRRNGQLQQL</sequence>